<organism evidence="2 3">
    <name type="scientific">Caerostris extrusa</name>
    <name type="common">Bark spider</name>
    <name type="synonym">Caerostris bankana</name>
    <dbReference type="NCBI Taxonomy" id="172846"/>
    <lineage>
        <taxon>Eukaryota</taxon>
        <taxon>Metazoa</taxon>
        <taxon>Ecdysozoa</taxon>
        <taxon>Arthropoda</taxon>
        <taxon>Chelicerata</taxon>
        <taxon>Arachnida</taxon>
        <taxon>Araneae</taxon>
        <taxon>Araneomorphae</taxon>
        <taxon>Entelegynae</taxon>
        <taxon>Araneoidea</taxon>
        <taxon>Araneidae</taxon>
        <taxon>Caerostris</taxon>
    </lineage>
</organism>
<evidence type="ECO:0000313" key="3">
    <source>
        <dbReference type="Proteomes" id="UP001054945"/>
    </source>
</evidence>
<reference evidence="2 3" key="1">
    <citation type="submission" date="2021-06" db="EMBL/GenBank/DDBJ databases">
        <title>Caerostris extrusa draft genome.</title>
        <authorList>
            <person name="Kono N."/>
            <person name="Arakawa K."/>
        </authorList>
    </citation>
    <scope>NUCLEOTIDE SEQUENCE [LARGE SCALE GENOMIC DNA]</scope>
</reference>
<sequence length="92" mass="10310">MAIENPSSSHPDKNQTQGYKVGRQMVHTPQCIALPSRGMVAILLVESKDLTYVLTPVNLQWEQKRLVCFSTTATQPEVHVCLGVRGRQFRST</sequence>
<evidence type="ECO:0000313" key="2">
    <source>
        <dbReference type="EMBL" id="GIY79008.1"/>
    </source>
</evidence>
<feature type="compositionally biased region" description="Polar residues" evidence="1">
    <location>
        <begin position="1"/>
        <end position="18"/>
    </location>
</feature>
<keyword evidence="3" id="KW-1185">Reference proteome</keyword>
<dbReference type="Proteomes" id="UP001054945">
    <property type="component" value="Unassembled WGS sequence"/>
</dbReference>
<dbReference type="EMBL" id="BPLR01015834">
    <property type="protein sequence ID" value="GIY79008.1"/>
    <property type="molecule type" value="Genomic_DNA"/>
</dbReference>
<dbReference type="AlphaFoldDB" id="A0AAV4WBM5"/>
<accession>A0AAV4WBM5</accession>
<feature type="region of interest" description="Disordered" evidence="1">
    <location>
        <begin position="1"/>
        <end position="20"/>
    </location>
</feature>
<protein>
    <submittedName>
        <fullName evidence="2">Uncharacterized protein</fullName>
    </submittedName>
</protein>
<proteinExistence type="predicted"/>
<evidence type="ECO:0000256" key="1">
    <source>
        <dbReference type="SAM" id="MobiDB-lite"/>
    </source>
</evidence>
<name>A0AAV4WBM5_CAEEX</name>
<gene>
    <name evidence="2" type="ORF">CEXT_742861</name>
</gene>
<comment type="caution">
    <text evidence="2">The sequence shown here is derived from an EMBL/GenBank/DDBJ whole genome shotgun (WGS) entry which is preliminary data.</text>
</comment>